<comment type="function">
    <text evidence="5">One of two assembly initiator proteins, it binds directly to the 5'-end of the 23S rRNA, where it nucleates assembly of the 50S subunit.</text>
</comment>
<dbReference type="AlphaFoldDB" id="A0A6B1G4U8"/>
<gene>
    <name evidence="5 8" type="primary">rplX</name>
    <name evidence="8" type="ORF">F4148_11885</name>
</gene>
<dbReference type="HAMAP" id="MF_01326_B">
    <property type="entry name" value="Ribosomal_uL24_B"/>
    <property type="match status" value="1"/>
</dbReference>
<dbReference type="GO" id="GO:0006412">
    <property type="term" value="P:translation"/>
    <property type="evidence" value="ECO:0007669"/>
    <property type="project" value="UniProtKB-UniRule"/>
</dbReference>
<evidence type="ECO:0000256" key="5">
    <source>
        <dbReference type="HAMAP-Rule" id="MF_01326"/>
    </source>
</evidence>
<dbReference type="InterPro" id="IPR041988">
    <property type="entry name" value="Ribosomal_uL24_KOW"/>
</dbReference>
<dbReference type="PANTHER" id="PTHR12903">
    <property type="entry name" value="MITOCHONDRIAL RIBOSOMAL PROTEIN L24"/>
    <property type="match status" value="1"/>
</dbReference>
<evidence type="ECO:0000256" key="2">
    <source>
        <dbReference type="ARBA" id="ARBA00022980"/>
    </source>
</evidence>
<dbReference type="Pfam" id="PF00467">
    <property type="entry name" value="KOW"/>
    <property type="match status" value="1"/>
</dbReference>
<dbReference type="Pfam" id="PF17136">
    <property type="entry name" value="ribosomal_L24"/>
    <property type="match status" value="1"/>
</dbReference>
<evidence type="ECO:0000256" key="1">
    <source>
        <dbReference type="ARBA" id="ARBA00010618"/>
    </source>
</evidence>
<protein>
    <recommendedName>
        <fullName evidence="4 5">Large ribosomal subunit protein uL24</fullName>
    </recommendedName>
</protein>
<dbReference type="Gene3D" id="2.30.30.30">
    <property type="match status" value="1"/>
</dbReference>
<keyword evidence="5" id="KW-0699">rRNA-binding</keyword>
<organism evidence="8">
    <name type="scientific">Caldilineaceae bacterium SB0675_bin_29</name>
    <dbReference type="NCBI Taxonomy" id="2605266"/>
    <lineage>
        <taxon>Bacteria</taxon>
        <taxon>Bacillati</taxon>
        <taxon>Chloroflexota</taxon>
        <taxon>Caldilineae</taxon>
        <taxon>Caldilineales</taxon>
        <taxon>Caldilineaceae</taxon>
    </lineage>
</organism>
<dbReference type="InterPro" id="IPR005824">
    <property type="entry name" value="KOW"/>
</dbReference>
<dbReference type="EMBL" id="VYDA01000432">
    <property type="protein sequence ID" value="MYH62416.1"/>
    <property type="molecule type" value="Genomic_DNA"/>
</dbReference>
<sequence length="119" mass="13229">MGVKIRKGDLVEVIAGNDKGHRGEVQSVIRKKDRKGRHDPNRVYVIVAGANFVTKHQRRSPTVRTQTGRIELEAPVHISNVALVGTDNEVTRAGYRFEGEDKIRVDRRTGESLPTGSES</sequence>
<dbReference type="InterPro" id="IPR014722">
    <property type="entry name" value="Rib_uL2_dom2"/>
</dbReference>
<evidence type="ECO:0000259" key="7">
    <source>
        <dbReference type="SMART" id="SM00739"/>
    </source>
</evidence>
<dbReference type="SMART" id="SM00739">
    <property type="entry name" value="KOW"/>
    <property type="match status" value="1"/>
</dbReference>
<dbReference type="SUPFAM" id="SSF50104">
    <property type="entry name" value="Translation proteins SH3-like domain"/>
    <property type="match status" value="1"/>
</dbReference>
<dbReference type="InterPro" id="IPR008991">
    <property type="entry name" value="Translation_prot_SH3-like_sf"/>
</dbReference>
<keyword evidence="5" id="KW-0694">RNA-binding</keyword>
<keyword evidence="3 5" id="KW-0687">Ribonucleoprotein</keyword>
<dbReference type="CDD" id="cd06089">
    <property type="entry name" value="KOW_RPL26"/>
    <property type="match status" value="1"/>
</dbReference>
<comment type="subunit">
    <text evidence="5">Part of the 50S ribosomal subunit.</text>
</comment>
<feature type="domain" description="KOW" evidence="7">
    <location>
        <begin position="4"/>
        <end position="31"/>
    </location>
</feature>
<dbReference type="GO" id="GO:0019843">
    <property type="term" value="F:rRNA binding"/>
    <property type="evidence" value="ECO:0007669"/>
    <property type="project" value="UniProtKB-UniRule"/>
</dbReference>
<comment type="function">
    <text evidence="5">One of the proteins that surrounds the polypeptide exit tunnel on the outside of the subunit.</text>
</comment>
<dbReference type="PROSITE" id="PS01108">
    <property type="entry name" value="RIBOSOMAL_L24"/>
    <property type="match status" value="1"/>
</dbReference>
<dbReference type="GO" id="GO:0005840">
    <property type="term" value="C:ribosome"/>
    <property type="evidence" value="ECO:0007669"/>
    <property type="project" value="UniProtKB-KW"/>
</dbReference>
<evidence type="ECO:0000313" key="8">
    <source>
        <dbReference type="EMBL" id="MYH62416.1"/>
    </source>
</evidence>
<dbReference type="InterPro" id="IPR005825">
    <property type="entry name" value="Ribosomal_uL24_CS"/>
</dbReference>
<name>A0A6B1G4U8_9CHLR</name>
<dbReference type="InterPro" id="IPR003256">
    <property type="entry name" value="Ribosomal_uL24"/>
</dbReference>
<accession>A0A6B1G4U8</accession>
<dbReference type="GO" id="GO:0003735">
    <property type="term" value="F:structural constituent of ribosome"/>
    <property type="evidence" value="ECO:0007669"/>
    <property type="project" value="InterPro"/>
</dbReference>
<evidence type="ECO:0000256" key="3">
    <source>
        <dbReference type="ARBA" id="ARBA00023274"/>
    </source>
</evidence>
<comment type="similarity">
    <text evidence="1 5 6">Belongs to the universal ribosomal protein uL24 family.</text>
</comment>
<reference evidence="8" key="1">
    <citation type="submission" date="2019-09" db="EMBL/GenBank/DDBJ databases">
        <title>Characterisation of the sponge microbiome using genome-centric metagenomics.</title>
        <authorList>
            <person name="Engelberts J.P."/>
            <person name="Robbins S.J."/>
            <person name="De Goeij J.M."/>
            <person name="Aranda M."/>
            <person name="Bell S.C."/>
            <person name="Webster N.S."/>
        </authorList>
    </citation>
    <scope>NUCLEOTIDE SEQUENCE</scope>
    <source>
        <strain evidence="8">SB0675_bin_29</strain>
    </source>
</reference>
<evidence type="ECO:0000256" key="6">
    <source>
        <dbReference type="RuleBase" id="RU003477"/>
    </source>
</evidence>
<evidence type="ECO:0000256" key="4">
    <source>
        <dbReference type="ARBA" id="ARBA00035206"/>
    </source>
</evidence>
<comment type="caution">
    <text evidence="8">The sequence shown here is derived from an EMBL/GenBank/DDBJ whole genome shotgun (WGS) entry which is preliminary data.</text>
</comment>
<proteinExistence type="inferred from homology"/>
<dbReference type="InterPro" id="IPR057264">
    <property type="entry name" value="Ribosomal_uL24_C"/>
</dbReference>
<dbReference type="GO" id="GO:1990904">
    <property type="term" value="C:ribonucleoprotein complex"/>
    <property type="evidence" value="ECO:0007669"/>
    <property type="project" value="UniProtKB-KW"/>
</dbReference>
<dbReference type="NCBIfam" id="TIGR01079">
    <property type="entry name" value="rplX_bact"/>
    <property type="match status" value="1"/>
</dbReference>
<keyword evidence="2 5" id="KW-0689">Ribosomal protein</keyword>